<dbReference type="SMART" id="SM00487">
    <property type="entry name" value="DEXDc"/>
    <property type="match status" value="1"/>
</dbReference>
<sequence length="2015" mass="229492">MATADQDSSSEDAGELLIPCILQNQCRCFKEEENLVVTGVYLKHGKVFKPSHSEPDCCDNPESARCKNSVLGDANIFNEDEIIKTSKKDNKLSTSKVKNKKNKKKNANTDVPKRKTTPTANKIATASQLSPEPDLLQVRFQFQFKIYEERIAELKLAMGRLKTSQEKGKSKSSKSKESTQHITIIESKMEELEMLKITAQIYFERASSFMDSDIRKKRELFRLNSPLPALSKRQDFEKSVCDHQFVVVMGQTGSGKSTQLTQYLADMPQFQKQTIICTQPRKIAALTLTQRVAFEFAAGEETSETKKWVGWHVGGENRLHVSNRIQYMTETVLLNQLTQAEVTEEDPFRNCGAVIVDEAHSRTITTDVLLGVLKRKIHLWPHLKVIVTSATIDTSLFSKYLNGCPVIEIPGRLFPVEVIYRPFDRDNTKIVDAVVKQAIEICNGHQSGDVLCFLTGQNEVEFATQKFSSSIKSNASRSKKIVAYSLYGKQTPEEQQKVFHKTPDVQKVIFSTDIAETSITIDGVKFIVDSGLTKNLIFDSSRNITSLKEMMISSASAEQRKGRAGRTAPGVCYRMYSEDEYNAMAKYDKAEIFLRPLSITVTLLKTMRVDPRDFHWLEKPDAAALEAATEELNLLGALDHQQNLTPLGHLIGDLQIDPGIAHMIYYACFKGLGKEATLLAGLFSVTSMVFWRGGDDENRQASDEAKKQFFTNRGDILTSHLAFMEWLNHKQADRTLKTAKAWCMENFINNKAMTMALSTSEEIQLHLQRNARQIWRKTNQDRKATDEELQQLIAQAFILNVAYRVNRNFVALRANTMTYIHPGSVFFGEKELPQVITYQSILRTSKTFASQLTPIDMEWIRQENGALYALYEEMASQVNIKEIRVTPVSRGILHFILGPANRNLDELNQELDCLVHGDYDKDALVAWCKPNAVNFVYNELTRKVISRKRELELEIREDPVIGETRIVWGCGGEARLLLFRGNYIGLNLKNMPNAWSLLDVDMIIRQKCSQLIRDSLRNIFFLSNNSGEKTKTARVVFDDPHKASTALKELSAGGGLRAKLDFSPALSNCPSVYKESEAWLNITFAIAPSQKSAIVLYKSMEDANHTIRNSGLSFQPTKSKDTQNNPKSTYPKVDGGLFIKQANPFNVELRYGLYANRLPAHFDEVDLERHLARYGCQKPVYTKIIRGAEVTLEGDSISTQESSLLLNYAKSNQLFPFPEKAIATSIRKDATRKAVSIRARYESMDQIEMIHVSQLCAKVHLDQPVRMKAQIKTSLRLEKKLWEFRQQEIEDYLELLKTKDVACRLETKSTFHVWLHLEVPRAENIDEVRKKIDDFLQFQFYKNADIELLFTHYGRKQVAALDVRPCYLNSNFTTKAIRIYGNERERQTIKEKLDTLVRNLKLLCIDVILIVRKTSLKLVTKNLATYRNTELRDELRLLYNRLYATGTKEGIEMLKNVLKNHLIDPRNEIANGECGLCFTELVNPTCLQLCAHKFCSECIQNMVAHETIPYPIVCPADGCNTQVCLKDIQAIAPVSVQEKIGEAAVNALRRDPKFEDKYRSCFKTGCEQYIPIRKALVNEKEQVTSGGDAVFCDQCNLYYCCTCSTTLKKPVERHRGASCSERQLCENKDARWHRLYILDELCLLRCPRCKTAFIDFDGCCALWCSIEHCKAAFCFFCLEDCGRDAHSHVRDCQKNPSKGHYHINASKKNTVHKETRKRTIVQYMMKTIEDPGLRSSVLHSIEKDLRDLEIVISPSEVNLVGFTPFADTAKHRQHILEKICTLRCPRCQAAFFDYEGCSAIQCWNPQCKTYFCFFCFEDSGPGNNQKNHAHVIKCPKNIVPGQLYTPSDKVEAVNCKRRKEGIIAYLMSQCLDVTERQAVLDSVLINLKELKVVITHEDLLPRVEPIRHFRPPEPVRRVPVVNYHPIVPPRPQPAEPVRRVPVLNYHPIVPPRPQPAEPVRFAPVPNYYPVVPPRLQPAEPARRAPNLNFNVIEPPPPPPAEDRRRPRQEKNCVFL</sequence>
<keyword evidence="2" id="KW-0479">Metal-binding</keyword>
<dbReference type="SUPFAM" id="SSF57850">
    <property type="entry name" value="RING/U-box"/>
    <property type="match status" value="2"/>
</dbReference>
<keyword evidence="4" id="KW-0547">Nucleotide-binding</keyword>
<feature type="domain" description="RING-type" evidence="16">
    <location>
        <begin position="1470"/>
        <end position="1692"/>
    </location>
</feature>
<dbReference type="InterPro" id="IPR001650">
    <property type="entry name" value="Helicase_C-like"/>
</dbReference>
<dbReference type="InterPro" id="IPR013083">
    <property type="entry name" value="Znf_RING/FYVE/PHD"/>
</dbReference>
<feature type="domain" description="Helicase C-terminal" evidence="15">
    <location>
        <begin position="434"/>
        <end position="608"/>
    </location>
</feature>
<dbReference type="PROSITE" id="PS00518">
    <property type="entry name" value="ZF_RING_1"/>
    <property type="match status" value="1"/>
</dbReference>
<keyword evidence="6" id="KW-0833">Ubl conjugation pathway</keyword>
<feature type="compositionally biased region" description="Basic residues" evidence="12">
    <location>
        <begin position="97"/>
        <end position="106"/>
    </location>
</feature>
<dbReference type="PROSITE" id="PS50089">
    <property type="entry name" value="ZF_RING_2"/>
    <property type="match status" value="1"/>
</dbReference>
<evidence type="ECO:0000259" key="13">
    <source>
        <dbReference type="PROSITE" id="PS50089"/>
    </source>
</evidence>
<keyword evidence="3" id="KW-0677">Repeat</keyword>
<evidence type="ECO:0000256" key="3">
    <source>
        <dbReference type="ARBA" id="ARBA00022737"/>
    </source>
</evidence>
<organism evidence="17 18">
    <name type="scientific">Daphnia magna</name>
    <dbReference type="NCBI Taxonomy" id="35525"/>
    <lineage>
        <taxon>Eukaryota</taxon>
        <taxon>Metazoa</taxon>
        <taxon>Ecdysozoa</taxon>
        <taxon>Arthropoda</taxon>
        <taxon>Crustacea</taxon>
        <taxon>Branchiopoda</taxon>
        <taxon>Diplostraca</taxon>
        <taxon>Cladocera</taxon>
        <taxon>Anomopoda</taxon>
        <taxon>Daphniidae</taxon>
        <taxon>Daphnia</taxon>
    </lineage>
</organism>
<dbReference type="InterPro" id="IPR017907">
    <property type="entry name" value="Znf_RING_CS"/>
</dbReference>
<keyword evidence="7" id="KW-0378">Hydrolase</keyword>
<evidence type="ECO:0000313" key="18">
    <source>
        <dbReference type="Proteomes" id="UP001234178"/>
    </source>
</evidence>
<name>A0ABR0A3H3_9CRUS</name>
<reference evidence="17 18" key="1">
    <citation type="journal article" date="2023" name="Nucleic Acids Res.">
        <title>The hologenome of Daphnia magna reveals possible DNA methylation and microbiome-mediated evolution of the host genome.</title>
        <authorList>
            <person name="Chaturvedi A."/>
            <person name="Li X."/>
            <person name="Dhandapani V."/>
            <person name="Marshall H."/>
            <person name="Kissane S."/>
            <person name="Cuenca-Cambronero M."/>
            <person name="Asole G."/>
            <person name="Calvet F."/>
            <person name="Ruiz-Romero M."/>
            <person name="Marangio P."/>
            <person name="Guigo R."/>
            <person name="Rago D."/>
            <person name="Mirbahai L."/>
            <person name="Eastwood N."/>
            <person name="Colbourne J.K."/>
            <person name="Zhou J."/>
            <person name="Mallon E."/>
            <person name="Orsini L."/>
        </authorList>
    </citation>
    <scope>NUCLEOTIDE SEQUENCE [LARGE SCALE GENOMIC DNA]</scope>
    <source>
        <strain evidence="17">LRV0_1</strain>
    </source>
</reference>
<evidence type="ECO:0000313" key="17">
    <source>
        <dbReference type="EMBL" id="KAK4019697.1"/>
    </source>
</evidence>
<dbReference type="SMART" id="SM00847">
    <property type="entry name" value="HA2"/>
    <property type="match status" value="1"/>
</dbReference>
<evidence type="ECO:0000256" key="2">
    <source>
        <dbReference type="ARBA" id="ARBA00022723"/>
    </source>
</evidence>
<evidence type="ECO:0000259" key="14">
    <source>
        <dbReference type="PROSITE" id="PS51192"/>
    </source>
</evidence>
<evidence type="ECO:0000256" key="6">
    <source>
        <dbReference type="ARBA" id="ARBA00022786"/>
    </source>
</evidence>
<dbReference type="CDD" id="cd17917">
    <property type="entry name" value="DEXHc_RHA-like"/>
    <property type="match status" value="1"/>
</dbReference>
<dbReference type="InterPro" id="IPR001841">
    <property type="entry name" value="Znf_RING"/>
</dbReference>
<dbReference type="Gene3D" id="3.30.40.10">
    <property type="entry name" value="Zinc/RING finger domain, C3HC4 (zinc finger)"/>
    <property type="match status" value="1"/>
</dbReference>
<dbReference type="InterPro" id="IPR011545">
    <property type="entry name" value="DEAD/DEAH_box_helicase_dom"/>
</dbReference>
<dbReference type="InterPro" id="IPR011709">
    <property type="entry name" value="DEAD-box_helicase_OB_fold"/>
</dbReference>
<evidence type="ECO:0000256" key="10">
    <source>
        <dbReference type="ARBA" id="ARBA00022840"/>
    </source>
</evidence>
<dbReference type="CDD" id="cd18791">
    <property type="entry name" value="SF2_C_RHA"/>
    <property type="match status" value="1"/>
</dbReference>
<dbReference type="InterPro" id="IPR007502">
    <property type="entry name" value="Helicase-assoc_dom"/>
</dbReference>
<gene>
    <name evidence="17" type="ORF">OUZ56_001709</name>
</gene>
<dbReference type="Gene3D" id="3.40.50.300">
    <property type="entry name" value="P-loop containing nucleotide triphosphate hydrolases"/>
    <property type="match status" value="2"/>
</dbReference>
<dbReference type="PANTHER" id="PTHR18934:SF221">
    <property type="entry name" value="ATP-DEPENDENT RNA HELICASE DHX34-RELATED"/>
    <property type="match status" value="1"/>
</dbReference>
<dbReference type="Pfam" id="PF00270">
    <property type="entry name" value="DEAD"/>
    <property type="match status" value="1"/>
</dbReference>
<keyword evidence="10" id="KW-0067">ATP-binding</keyword>
<dbReference type="Pfam" id="PF07717">
    <property type="entry name" value="OB_NTP_bind"/>
    <property type="match status" value="1"/>
</dbReference>
<dbReference type="Gene3D" id="1.20.120.1750">
    <property type="match status" value="1"/>
</dbReference>
<dbReference type="CDD" id="cd20335">
    <property type="entry name" value="BRcat_RBR"/>
    <property type="match status" value="1"/>
</dbReference>
<protein>
    <recommendedName>
        <fullName evidence="19">Pre-mrna splicing factor atp-dependent rna helicase prp16</fullName>
    </recommendedName>
</protein>
<dbReference type="CDD" id="cd16449">
    <property type="entry name" value="RING-HC"/>
    <property type="match status" value="1"/>
</dbReference>
<evidence type="ECO:0000256" key="4">
    <source>
        <dbReference type="ARBA" id="ARBA00022741"/>
    </source>
</evidence>
<evidence type="ECO:0000256" key="1">
    <source>
        <dbReference type="ARBA" id="ARBA00022679"/>
    </source>
</evidence>
<keyword evidence="1" id="KW-0808">Transferase</keyword>
<keyword evidence="18" id="KW-1185">Reference proteome</keyword>
<evidence type="ECO:0000256" key="7">
    <source>
        <dbReference type="ARBA" id="ARBA00022801"/>
    </source>
</evidence>
<dbReference type="InterPro" id="IPR014001">
    <property type="entry name" value="Helicase_ATP-bd"/>
</dbReference>
<dbReference type="EMBL" id="JAOYFB010000036">
    <property type="protein sequence ID" value="KAK4019697.1"/>
    <property type="molecule type" value="Genomic_DNA"/>
</dbReference>
<keyword evidence="9" id="KW-0862">Zinc</keyword>
<feature type="region of interest" description="Disordered" evidence="12">
    <location>
        <begin position="88"/>
        <end position="121"/>
    </location>
</feature>
<evidence type="ECO:0000256" key="9">
    <source>
        <dbReference type="ARBA" id="ARBA00022833"/>
    </source>
</evidence>
<evidence type="ECO:0008006" key="19">
    <source>
        <dbReference type="Google" id="ProtNLM"/>
    </source>
</evidence>
<dbReference type="CDD" id="cd20336">
    <property type="entry name" value="Rcat_RBR"/>
    <property type="match status" value="2"/>
</dbReference>
<feature type="domain" description="Helicase ATP-binding" evidence="14">
    <location>
        <begin position="237"/>
        <end position="410"/>
    </location>
</feature>
<dbReference type="InterPro" id="IPR044066">
    <property type="entry name" value="TRIAD_supradom"/>
</dbReference>
<dbReference type="SMART" id="SM00490">
    <property type="entry name" value="HELICc"/>
    <property type="match status" value="1"/>
</dbReference>
<evidence type="ECO:0000256" key="5">
    <source>
        <dbReference type="ARBA" id="ARBA00022771"/>
    </source>
</evidence>
<evidence type="ECO:0000256" key="11">
    <source>
        <dbReference type="PROSITE-ProRule" id="PRU00175"/>
    </source>
</evidence>
<evidence type="ECO:0000256" key="8">
    <source>
        <dbReference type="ARBA" id="ARBA00022806"/>
    </source>
</evidence>
<dbReference type="SUPFAM" id="SSF52540">
    <property type="entry name" value="P-loop containing nucleoside triphosphate hydrolases"/>
    <property type="match status" value="1"/>
</dbReference>
<dbReference type="PROSITE" id="PS51192">
    <property type="entry name" value="HELICASE_ATP_BIND_1"/>
    <property type="match status" value="1"/>
</dbReference>
<accession>A0ABR0A3H3</accession>
<evidence type="ECO:0000259" key="16">
    <source>
        <dbReference type="PROSITE" id="PS51873"/>
    </source>
</evidence>
<dbReference type="InterPro" id="IPR027417">
    <property type="entry name" value="P-loop_NTPase"/>
</dbReference>
<feature type="domain" description="RING-type" evidence="13">
    <location>
        <begin position="1474"/>
        <end position="1517"/>
    </location>
</feature>
<feature type="region of interest" description="Disordered" evidence="12">
    <location>
        <begin position="1978"/>
        <end position="2015"/>
    </location>
</feature>
<evidence type="ECO:0000256" key="12">
    <source>
        <dbReference type="SAM" id="MobiDB-lite"/>
    </source>
</evidence>
<evidence type="ECO:0000259" key="15">
    <source>
        <dbReference type="PROSITE" id="PS51194"/>
    </source>
</evidence>
<dbReference type="PANTHER" id="PTHR18934">
    <property type="entry name" value="ATP-DEPENDENT RNA HELICASE"/>
    <property type="match status" value="1"/>
</dbReference>
<dbReference type="Gene3D" id="1.20.120.1080">
    <property type="match status" value="1"/>
</dbReference>
<dbReference type="PROSITE" id="PS51873">
    <property type="entry name" value="TRIAD"/>
    <property type="match status" value="1"/>
</dbReference>
<dbReference type="Pfam" id="PF00271">
    <property type="entry name" value="Helicase_C"/>
    <property type="match status" value="1"/>
</dbReference>
<comment type="caution">
    <text evidence="17">The sequence shown here is derived from an EMBL/GenBank/DDBJ whole genome shotgun (WGS) entry which is preliminary data.</text>
</comment>
<dbReference type="Proteomes" id="UP001234178">
    <property type="component" value="Unassembled WGS sequence"/>
</dbReference>
<keyword evidence="8" id="KW-0347">Helicase</keyword>
<feature type="compositionally biased region" description="Basic and acidic residues" evidence="12">
    <location>
        <begin position="2000"/>
        <end position="2015"/>
    </location>
</feature>
<dbReference type="PROSITE" id="PS51194">
    <property type="entry name" value="HELICASE_CTER"/>
    <property type="match status" value="1"/>
</dbReference>
<keyword evidence="5 11" id="KW-0863">Zinc-finger</keyword>
<proteinExistence type="predicted"/>